<dbReference type="Gene3D" id="1.25.40.10">
    <property type="entry name" value="Tetratricopeptide repeat domain"/>
    <property type="match status" value="1"/>
</dbReference>
<keyword evidence="2 3" id="KW-0802">TPR repeat</keyword>
<sequence>MAAAALGTRALSARAGLAWVAIAWVVLSALSGCANQRTPGTVGSTQDILTESDEPEVRKRARIRMELAVGYFEQGKTNIALDELKQVISSDPTFPDAYSLRGLIYMRLNDLQQAEDSFRRAVALNPRDPDVNHNFGWLLCQRGRYAEAQQAFDVVMANGAYAGRSKTLMAQGLCEARAGNMAAAERSLARSLELDAANPVTGYNLSNILYRRGDYKRAQFYIRRLNNSESANAETLWLGIKVERRLEDQVAMRQLGEQLKKRYAQSREASLYERGAFDE</sequence>
<dbReference type="EMBL" id="WJBU01000001">
    <property type="protein sequence ID" value="MRD45782.1"/>
    <property type="molecule type" value="Genomic_DNA"/>
</dbReference>
<evidence type="ECO:0000313" key="4">
    <source>
        <dbReference type="EMBL" id="MRD45782.1"/>
    </source>
</evidence>
<dbReference type="InterPro" id="IPR050498">
    <property type="entry name" value="Ycf3"/>
</dbReference>
<dbReference type="AlphaFoldDB" id="A0A844AXH1"/>
<dbReference type="PANTHER" id="PTHR44858">
    <property type="entry name" value="TETRATRICOPEPTIDE REPEAT PROTEIN 6"/>
    <property type="match status" value="1"/>
</dbReference>
<gene>
    <name evidence="4" type="primary">pilW</name>
    <name evidence="4" type="ORF">GHT07_00710</name>
</gene>
<dbReference type="Pfam" id="PF13432">
    <property type="entry name" value="TPR_16"/>
    <property type="match status" value="1"/>
</dbReference>
<keyword evidence="5" id="KW-1185">Reference proteome</keyword>
<feature type="repeat" description="TPR" evidence="3">
    <location>
        <begin position="95"/>
        <end position="128"/>
    </location>
</feature>
<dbReference type="PROSITE" id="PS50005">
    <property type="entry name" value="TPR"/>
    <property type="match status" value="1"/>
</dbReference>
<dbReference type="PROSITE" id="PS50293">
    <property type="entry name" value="TPR_REGION"/>
    <property type="match status" value="1"/>
</dbReference>
<dbReference type="Pfam" id="PF00515">
    <property type="entry name" value="TPR_1"/>
    <property type="match status" value="1"/>
</dbReference>
<accession>A0A844AXH1</accession>
<proteinExistence type="predicted"/>
<dbReference type="InterPro" id="IPR019734">
    <property type="entry name" value="TPR_rpt"/>
</dbReference>
<name>A0A844AXH1_9BURK</name>
<comment type="caution">
    <text evidence="4">The sequence shown here is derived from an EMBL/GenBank/DDBJ whole genome shotgun (WGS) entry which is preliminary data.</text>
</comment>
<dbReference type="SUPFAM" id="SSF48452">
    <property type="entry name" value="TPR-like"/>
    <property type="match status" value="1"/>
</dbReference>
<organism evidence="4 5">
    <name type="scientific">Caenimonas koreensis DSM 17982</name>
    <dbReference type="NCBI Taxonomy" id="1121255"/>
    <lineage>
        <taxon>Bacteria</taxon>
        <taxon>Pseudomonadati</taxon>
        <taxon>Pseudomonadota</taxon>
        <taxon>Betaproteobacteria</taxon>
        <taxon>Burkholderiales</taxon>
        <taxon>Comamonadaceae</taxon>
        <taxon>Caenimonas</taxon>
    </lineage>
</organism>
<dbReference type="Proteomes" id="UP000487350">
    <property type="component" value="Unassembled WGS sequence"/>
</dbReference>
<evidence type="ECO:0000256" key="1">
    <source>
        <dbReference type="ARBA" id="ARBA00022737"/>
    </source>
</evidence>
<dbReference type="SMART" id="SM00028">
    <property type="entry name" value="TPR"/>
    <property type="match status" value="3"/>
</dbReference>
<evidence type="ECO:0000313" key="5">
    <source>
        <dbReference type="Proteomes" id="UP000487350"/>
    </source>
</evidence>
<evidence type="ECO:0000256" key="3">
    <source>
        <dbReference type="PROSITE-ProRule" id="PRU00339"/>
    </source>
</evidence>
<dbReference type="InterPro" id="IPR011990">
    <property type="entry name" value="TPR-like_helical_dom_sf"/>
</dbReference>
<keyword evidence="1" id="KW-0677">Repeat</keyword>
<dbReference type="OrthoDB" id="9814042at2"/>
<dbReference type="InterPro" id="IPR013360">
    <property type="entry name" value="Pilus_4_PilW"/>
</dbReference>
<reference evidence="4 5" key="1">
    <citation type="submission" date="2019-11" db="EMBL/GenBank/DDBJ databases">
        <title>Caenimonas koreensis gen. nov., sp. nov., isolated from activated sludge.</title>
        <authorList>
            <person name="Seung H.R."/>
        </authorList>
    </citation>
    <scope>NUCLEOTIDE SEQUENCE [LARGE SCALE GENOMIC DNA]</scope>
    <source>
        <strain evidence="4 5">EMB320</strain>
    </source>
</reference>
<dbReference type="NCBIfam" id="TIGR02521">
    <property type="entry name" value="type_IV_pilW"/>
    <property type="match status" value="1"/>
</dbReference>
<protein>
    <submittedName>
        <fullName evidence="4">Type IV pilus biogenesis/stability protein PilW</fullName>
    </submittedName>
</protein>
<evidence type="ECO:0000256" key="2">
    <source>
        <dbReference type="ARBA" id="ARBA00022803"/>
    </source>
</evidence>
<dbReference type="PANTHER" id="PTHR44858:SF1">
    <property type="entry name" value="UDP-N-ACETYLGLUCOSAMINE--PEPTIDE N-ACETYLGLUCOSAMINYLTRANSFERASE SPINDLY-RELATED"/>
    <property type="match status" value="1"/>
</dbReference>